<dbReference type="EMBL" id="JAUSVB010000002">
    <property type="protein sequence ID" value="MDQ0373385.1"/>
    <property type="molecule type" value="Genomic_DNA"/>
</dbReference>
<accession>A0ABU0EDN3</accession>
<evidence type="ECO:0000313" key="2">
    <source>
        <dbReference type="EMBL" id="MDQ0373385.1"/>
    </source>
</evidence>
<reference evidence="2 3" key="1">
    <citation type="submission" date="2023-07" db="EMBL/GenBank/DDBJ databases">
        <title>Sorghum-associated microbial communities from plants grown in Nebraska, USA.</title>
        <authorList>
            <person name="Schachtman D."/>
        </authorList>
    </citation>
    <scope>NUCLEOTIDE SEQUENCE [LARGE SCALE GENOMIC DNA]</scope>
    <source>
        <strain evidence="2 3">BE332</strain>
    </source>
</reference>
<proteinExistence type="predicted"/>
<comment type="caution">
    <text evidence="2">The sequence shown here is derived from an EMBL/GenBank/DDBJ whole genome shotgun (WGS) entry which is preliminary data.</text>
</comment>
<evidence type="ECO:0000313" key="3">
    <source>
        <dbReference type="Proteomes" id="UP001239626"/>
    </source>
</evidence>
<name>A0ABU0EDN3_9CELL</name>
<dbReference type="Proteomes" id="UP001239626">
    <property type="component" value="Unassembled WGS sequence"/>
</dbReference>
<protein>
    <submittedName>
        <fullName evidence="2">Uncharacterized protein</fullName>
    </submittedName>
</protein>
<organism evidence="2 3">
    <name type="scientific">Cellulomonas humilata</name>
    <dbReference type="NCBI Taxonomy" id="144055"/>
    <lineage>
        <taxon>Bacteria</taxon>
        <taxon>Bacillati</taxon>
        <taxon>Actinomycetota</taxon>
        <taxon>Actinomycetes</taxon>
        <taxon>Micrococcales</taxon>
        <taxon>Cellulomonadaceae</taxon>
        <taxon>Cellulomonas</taxon>
    </lineage>
</organism>
<feature type="region of interest" description="Disordered" evidence="1">
    <location>
        <begin position="31"/>
        <end position="58"/>
    </location>
</feature>
<sequence length="58" mass="6097">MIAPELFTAQALAAREPSPTASQATRVTLARTSWGPNARDAHPGTGLDRPAEIEPQAT</sequence>
<gene>
    <name evidence="2" type="ORF">J2X26_001696</name>
</gene>
<evidence type="ECO:0000256" key="1">
    <source>
        <dbReference type="SAM" id="MobiDB-lite"/>
    </source>
</evidence>
<keyword evidence="3" id="KW-1185">Reference proteome</keyword>